<sequence>MTSNIIAKYMHPKKNIGKQSLEDLHLLKKIESIFKEKRGYIFRMPKPGSKVISLLSGGLDTTIVTSLLLDKYKLEVYPVHFLRPYPAANPQSVLRSASYFCNLFKRKYKTLCHDLIILPLQFPAKNIERSILNEGQVIINNKTGQRRGIPFQPSSFIHEIINYSYTLKTEEQRGIKTIFAATLASNVNWYAYESLTSYRALMLAVCIMLNDFSWQITSFPIEKEMGWYMDKHDLIQMGSYLNLPLEKTFTCQKDYRYQCGKCIVCLLRRVAFKKANLPDKTVYETNRTDVIGKIKRKNSLLKDILRKM</sequence>
<comment type="catalytic activity">
    <reaction evidence="9">
        <text>7-carboxy-7-carbaguanine + NH4(+) + 2 ATP = 7-cyano-7-carbaguanine + 2 AMP + 2 diphosphate + 2 H(+)</text>
        <dbReference type="Rhea" id="RHEA:27982"/>
        <dbReference type="ChEBI" id="CHEBI:15378"/>
        <dbReference type="ChEBI" id="CHEBI:28938"/>
        <dbReference type="ChEBI" id="CHEBI:30616"/>
        <dbReference type="ChEBI" id="CHEBI:33019"/>
        <dbReference type="ChEBI" id="CHEBI:45075"/>
        <dbReference type="ChEBI" id="CHEBI:61036"/>
        <dbReference type="ChEBI" id="CHEBI:456215"/>
        <dbReference type="EC" id="6.3.4.20"/>
    </reaction>
</comment>
<keyword evidence="2" id="KW-0436">Ligase</keyword>
<evidence type="ECO:0000313" key="10">
    <source>
        <dbReference type="EMBL" id="OGG13255.1"/>
    </source>
</evidence>
<dbReference type="Gene3D" id="3.40.50.620">
    <property type="entry name" value="HUPs"/>
    <property type="match status" value="1"/>
</dbReference>
<keyword evidence="4" id="KW-0547">Nucleotide-binding</keyword>
<dbReference type="EMBL" id="MFJL01000038">
    <property type="protein sequence ID" value="OGG13255.1"/>
    <property type="molecule type" value="Genomic_DNA"/>
</dbReference>
<comment type="similarity">
    <text evidence="7">Belongs to the QueC family.</text>
</comment>
<name>A0A1F5ZLP8_9BACT</name>
<protein>
    <recommendedName>
        <fullName evidence="8">7-cyano-7-deazaguanine synthase</fullName>
        <ecNumber evidence="8">6.3.4.20</ecNumber>
    </recommendedName>
</protein>
<evidence type="ECO:0000256" key="5">
    <source>
        <dbReference type="ARBA" id="ARBA00022833"/>
    </source>
</evidence>
<dbReference type="EC" id="6.3.4.20" evidence="8"/>
<dbReference type="SUPFAM" id="SSF52402">
    <property type="entry name" value="Adenine nucleotide alpha hydrolases-like"/>
    <property type="match status" value="1"/>
</dbReference>
<organism evidence="10 11">
    <name type="scientific">Candidatus Gottesmanbacteria bacterium RIFCSPHIGHO2_02_FULL_39_11</name>
    <dbReference type="NCBI Taxonomy" id="1798382"/>
    <lineage>
        <taxon>Bacteria</taxon>
        <taxon>Candidatus Gottesmaniibacteriota</taxon>
    </lineage>
</organism>
<comment type="caution">
    <text evidence="10">The sequence shown here is derived from an EMBL/GenBank/DDBJ whole genome shotgun (WGS) entry which is preliminary data.</text>
</comment>
<comment type="pathway">
    <text evidence="1">Purine metabolism; 7-cyano-7-deazaguanine biosynthesis.</text>
</comment>
<gene>
    <name evidence="10" type="ORF">A3D77_05320</name>
</gene>
<dbReference type="AlphaFoldDB" id="A0A1F5ZLP8"/>
<dbReference type="GO" id="GO:0005524">
    <property type="term" value="F:ATP binding"/>
    <property type="evidence" value="ECO:0007669"/>
    <property type="project" value="UniProtKB-KW"/>
</dbReference>
<reference evidence="10 11" key="1">
    <citation type="journal article" date="2016" name="Nat. Commun.">
        <title>Thousands of microbial genomes shed light on interconnected biogeochemical processes in an aquifer system.</title>
        <authorList>
            <person name="Anantharaman K."/>
            <person name="Brown C.T."/>
            <person name="Hug L.A."/>
            <person name="Sharon I."/>
            <person name="Castelle C.J."/>
            <person name="Probst A.J."/>
            <person name="Thomas B.C."/>
            <person name="Singh A."/>
            <person name="Wilkins M.J."/>
            <person name="Karaoz U."/>
            <person name="Brodie E.L."/>
            <person name="Williams K.H."/>
            <person name="Hubbard S.S."/>
            <person name="Banfield J.F."/>
        </authorList>
    </citation>
    <scope>NUCLEOTIDE SEQUENCE [LARGE SCALE GENOMIC DNA]</scope>
</reference>
<keyword evidence="3" id="KW-0479">Metal-binding</keyword>
<evidence type="ECO:0000256" key="3">
    <source>
        <dbReference type="ARBA" id="ARBA00022723"/>
    </source>
</evidence>
<evidence type="ECO:0000313" key="11">
    <source>
        <dbReference type="Proteomes" id="UP000176923"/>
    </source>
</evidence>
<evidence type="ECO:0000256" key="1">
    <source>
        <dbReference type="ARBA" id="ARBA00005061"/>
    </source>
</evidence>
<evidence type="ECO:0000256" key="2">
    <source>
        <dbReference type="ARBA" id="ARBA00022598"/>
    </source>
</evidence>
<evidence type="ECO:0000256" key="9">
    <source>
        <dbReference type="ARBA" id="ARBA00047890"/>
    </source>
</evidence>
<dbReference type="InterPro" id="IPR018317">
    <property type="entry name" value="QueC"/>
</dbReference>
<evidence type="ECO:0000256" key="6">
    <source>
        <dbReference type="ARBA" id="ARBA00022840"/>
    </source>
</evidence>
<proteinExistence type="inferred from homology"/>
<dbReference type="PANTHER" id="PTHR42914:SF1">
    <property type="entry name" value="7-CYANO-7-DEAZAGUANINE SYNTHASE"/>
    <property type="match status" value="1"/>
</dbReference>
<evidence type="ECO:0000256" key="8">
    <source>
        <dbReference type="ARBA" id="ARBA00039149"/>
    </source>
</evidence>
<dbReference type="InterPro" id="IPR014729">
    <property type="entry name" value="Rossmann-like_a/b/a_fold"/>
</dbReference>
<evidence type="ECO:0000256" key="4">
    <source>
        <dbReference type="ARBA" id="ARBA00022741"/>
    </source>
</evidence>
<dbReference type="Pfam" id="PF06508">
    <property type="entry name" value="QueC"/>
    <property type="match status" value="1"/>
</dbReference>
<dbReference type="PANTHER" id="PTHR42914">
    <property type="entry name" value="7-CYANO-7-DEAZAGUANINE SYNTHASE"/>
    <property type="match status" value="1"/>
</dbReference>
<dbReference type="GO" id="GO:0016874">
    <property type="term" value="F:ligase activity"/>
    <property type="evidence" value="ECO:0007669"/>
    <property type="project" value="UniProtKB-KW"/>
</dbReference>
<evidence type="ECO:0000256" key="7">
    <source>
        <dbReference type="ARBA" id="ARBA00037993"/>
    </source>
</evidence>
<keyword evidence="6" id="KW-0067">ATP-binding</keyword>
<dbReference type="STRING" id="1798382.A3D77_05320"/>
<dbReference type="GO" id="GO:0046872">
    <property type="term" value="F:metal ion binding"/>
    <property type="evidence" value="ECO:0007669"/>
    <property type="project" value="UniProtKB-KW"/>
</dbReference>
<accession>A0A1F5ZLP8</accession>
<dbReference type="Proteomes" id="UP000176923">
    <property type="component" value="Unassembled WGS sequence"/>
</dbReference>
<keyword evidence="5" id="KW-0862">Zinc</keyword>